<name>A0ABS2QAR1_9BACL</name>
<dbReference type="PANTHER" id="PTHR33392:SF6">
    <property type="entry name" value="POLYISOPRENYL-TEICHOIC ACID--PEPTIDOGLYCAN TEICHOIC ACID TRANSFERASE TAGU"/>
    <property type="match status" value="1"/>
</dbReference>
<dbReference type="Pfam" id="PF03816">
    <property type="entry name" value="LytR_cpsA_psr"/>
    <property type="match status" value="1"/>
</dbReference>
<dbReference type="PANTHER" id="PTHR33392">
    <property type="entry name" value="POLYISOPRENYL-TEICHOIC ACID--PEPTIDOGLYCAN TEICHOIC ACID TRANSFERASE TAGU"/>
    <property type="match status" value="1"/>
</dbReference>
<dbReference type="Proteomes" id="UP000823201">
    <property type="component" value="Unassembled WGS sequence"/>
</dbReference>
<evidence type="ECO:0000313" key="5">
    <source>
        <dbReference type="Proteomes" id="UP000823201"/>
    </source>
</evidence>
<dbReference type="InterPro" id="IPR050922">
    <property type="entry name" value="LytR/CpsA/Psr_CW_biosynth"/>
</dbReference>
<sequence length="337" mass="37980">MGQEESRLTSRQSVKKSKKHHRWIILALFIILASAGSAIAYYMHAISPQTHFNHLKTIGTSKNALSGYKEKSGVFNVLLIGSDQRKQNPQGHTDSIVLIHVDLTHHRYNLLSIPRDTRVYMQGQGYTKLTSVQFIGQLKDGTKKGITDAVSAVSNLTGVPINYYAETNYWGFRSMVDALGGIKMKIPFDVTLTHPWNKKYKNMVIKKGTHNLNGTMVSEVVHERDSLPGTDFGRQRLQEEALIGIGNKVMQPQNITKLPALSQSLSKFLIATNLSTSDMISLGLGVKSDYHPRNQIHYYQLKYQSVVMKDDVLQAQNDEVVLDTKQLQQVIQQHFMN</sequence>
<comment type="caution">
    <text evidence="4">The sequence shown here is derived from an EMBL/GenBank/DDBJ whole genome shotgun (WGS) entry which is preliminary data.</text>
</comment>
<accession>A0ABS2QAR1</accession>
<feature type="transmembrane region" description="Helical" evidence="2">
    <location>
        <begin position="21"/>
        <end position="43"/>
    </location>
</feature>
<dbReference type="InterPro" id="IPR004474">
    <property type="entry name" value="LytR_CpsA_psr"/>
</dbReference>
<evidence type="ECO:0000256" key="2">
    <source>
        <dbReference type="SAM" id="Phobius"/>
    </source>
</evidence>
<organism evidence="4 5">
    <name type="scientific">Sporolactobacillus spathodeae</name>
    <dbReference type="NCBI Taxonomy" id="1465502"/>
    <lineage>
        <taxon>Bacteria</taxon>
        <taxon>Bacillati</taxon>
        <taxon>Bacillota</taxon>
        <taxon>Bacilli</taxon>
        <taxon>Bacillales</taxon>
        <taxon>Sporolactobacillaceae</taxon>
        <taxon>Sporolactobacillus</taxon>
    </lineage>
</organism>
<dbReference type="NCBIfam" id="TIGR00350">
    <property type="entry name" value="lytR_cpsA_psr"/>
    <property type="match status" value="1"/>
</dbReference>
<dbReference type="Gene3D" id="3.40.630.190">
    <property type="entry name" value="LCP protein"/>
    <property type="match status" value="1"/>
</dbReference>
<keyword evidence="2" id="KW-1133">Transmembrane helix</keyword>
<gene>
    <name evidence="4" type="ORF">JOC27_001514</name>
</gene>
<feature type="domain" description="Cell envelope-related transcriptional attenuator" evidence="3">
    <location>
        <begin position="92"/>
        <end position="249"/>
    </location>
</feature>
<proteinExistence type="inferred from homology"/>
<keyword evidence="5" id="KW-1185">Reference proteome</keyword>
<dbReference type="EMBL" id="JAFBEV010000011">
    <property type="protein sequence ID" value="MBM7658062.1"/>
    <property type="molecule type" value="Genomic_DNA"/>
</dbReference>
<evidence type="ECO:0000313" key="4">
    <source>
        <dbReference type="EMBL" id="MBM7658062.1"/>
    </source>
</evidence>
<reference evidence="4 5" key="1">
    <citation type="submission" date="2021-01" db="EMBL/GenBank/DDBJ databases">
        <title>Genomic Encyclopedia of Type Strains, Phase IV (KMG-IV): sequencing the most valuable type-strain genomes for metagenomic binning, comparative biology and taxonomic classification.</title>
        <authorList>
            <person name="Goeker M."/>
        </authorList>
    </citation>
    <scope>NUCLEOTIDE SEQUENCE [LARGE SCALE GENOMIC DNA]</scope>
    <source>
        <strain evidence="4 5">DSM 100968</strain>
    </source>
</reference>
<dbReference type="RefSeq" id="WP_205006542.1">
    <property type="nucleotide sequence ID" value="NZ_CBCRXA010000007.1"/>
</dbReference>
<comment type="similarity">
    <text evidence="1">Belongs to the LytR/CpsA/Psr (LCP) family.</text>
</comment>
<evidence type="ECO:0000256" key="1">
    <source>
        <dbReference type="ARBA" id="ARBA00006068"/>
    </source>
</evidence>
<protein>
    <submittedName>
        <fullName evidence="4">LCP family protein required for cell wall assembly</fullName>
    </submittedName>
</protein>
<keyword evidence="2" id="KW-0812">Transmembrane</keyword>
<keyword evidence="2" id="KW-0472">Membrane</keyword>
<evidence type="ECO:0000259" key="3">
    <source>
        <dbReference type="Pfam" id="PF03816"/>
    </source>
</evidence>